<gene>
    <name evidence="1" type="ORF">SCALOS_LOCUS10879</name>
</gene>
<proteinExistence type="predicted"/>
<reference evidence="1" key="1">
    <citation type="submission" date="2021-06" db="EMBL/GenBank/DDBJ databases">
        <authorList>
            <person name="Kallberg Y."/>
            <person name="Tangrot J."/>
            <person name="Rosling A."/>
        </authorList>
    </citation>
    <scope>NUCLEOTIDE SEQUENCE</scope>
    <source>
        <strain evidence="1">AU212A</strain>
    </source>
</reference>
<name>A0ACA9PME9_9GLOM</name>
<evidence type="ECO:0000313" key="1">
    <source>
        <dbReference type="EMBL" id="CAG8711327.1"/>
    </source>
</evidence>
<comment type="caution">
    <text evidence="1">The sequence shown here is derived from an EMBL/GenBank/DDBJ whole genome shotgun (WGS) entry which is preliminary data.</text>
</comment>
<keyword evidence="2" id="KW-1185">Reference proteome</keyword>
<accession>A0ACA9PME9</accession>
<organism evidence="1 2">
    <name type="scientific">Scutellospora calospora</name>
    <dbReference type="NCBI Taxonomy" id="85575"/>
    <lineage>
        <taxon>Eukaryota</taxon>
        <taxon>Fungi</taxon>
        <taxon>Fungi incertae sedis</taxon>
        <taxon>Mucoromycota</taxon>
        <taxon>Glomeromycotina</taxon>
        <taxon>Glomeromycetes</taxon>
        <taxon>Diversisporales</taxon>
        <taxon>Gigasporaceae</taxon>
        <taxon>Scutellospora</taxon>
    </lineage>
</organism>
<protein>
    <submittedName>
        <fullName evidence="1">7508_t:CDS:1</fullName>
    </submittedName>
</protein>
<dbReference type="EMBL" id="CAJVPM010043308">
    <property type="protein sequence ID" value="CAG8711327.1"/>
    <property type="molecule type" value="Genomic_DNA"/>
</dbReference>
<evidence type="ECO:0000313" key="2">
    <source>
        <dbReference type="Proteomes" id="UP000789860"/>
    </source>
</evidence>
<feature type="non-terminal residue" evidence="1">
    <location>
        <position position="1"/>
    </location>
</feature>
<sequence length="62" mass="7337">LTNLTIIMSISFTYDETEEELRFSQDEPEKEPRLQDKSEEEPRSQDKPEEEPRPQDEPSSPK</sequence>
<dbReference type="Proteomes" id="UP000789860">
    <property type="component" value="Unassembled WGS sequence"/>
</dbReference>